<dbReference type="InterPro" id="IPR050018">
    <property type="entry name" value="T4SS_AnkY"/>
</dbReference>
<dbReference type="PANTHER" id="PTHR24171:SF9">
    <property type="entry name" value="ANKYRIN REPEAT DOMAIN-CONTAINING PROTEIN 39"/>
    <property type="match status" value="1"/>
</dbReference>
<keyword evidence="1" id="KW-0677">Repeat</keyword>
<dbReference type="PATRIC" id="fig|45068.5.peg.1808"/>
<evidence type="ECO:0000256" key="3">
    <source>
        <dbReference type="PROSITE-ProRule" id="PRU00023"/>
    </source>
</evidence>
<name>A0A0W0VJM5_9GAMM</name>
<dbReference type="RefSeq" id="WP_058529658.1">
    <property type="nucleotide sequence ID" value="NZ_CAAAHZ010000010.1"/>
</dbReference>
<dbReference type="PROSITE" id="PS50088">
    <property type="entry name" value="ANK_REPEAT"/>
    <property type="match status" value="1"/>
</dbReference>
<dbReference type="EMBL" id="LNYK01000026">
    <property type="protein sequence ID" value="KTD20315.1"/>
    <property type="molecule type" value="Genomic_DNA"/>
</dbReference>
<protein>
    <submittedName>
        <fullName evidence="4">Ankyrin repeat-containing protein</fullName>
    </submittedName>
</protein>
<proteinExistence type="predicted"/>
<gene>
    <name evidence="4" type="ORF">Llon_1668</name>
</gene>
<evidence type="ECO:0000313" key="5">
    <source>
        <dbReference type="Proteomes" id="UP000054997"/>
    </source>
</evidence>
<reference evidence="4 5" key="1">
    <citation type="submission" date="2015-11" db="EMBL/GenBank/DDBJ databases">
        <title>Genomic analysis of 38 Legionella species identifies large and diverse effector repertoires.</title>
        <authorList>
            <person name="Burstein D."/>
            <person name="Amaro F."/>
            <person name="Zusman T."/>
            <person name="Lifshitz Z."/>
            <person name="Cohen O."/>
            <person name="Gilbert J.A."/>
            <person name="Pupko T."/>
            <person name="Shuman H.A."/>
            <person name="Segal G."/>
        </authorList>
    </citation>
    <scope>NUCLEOTIDE SEQUENCE [LARGE SCALE GENOMIC DNA]</scope>
    <source>
        <strain evidence="4 5">ATCC 49505</strain>
    </source>
</reference>
<dbReference type="OrthoDB" id="5642684at2"/>
<dbReference type="PANTHER" id="PTHR24171">
    <property type="entry name" value="ANKYRIN REPEAT DOMAIN-CONTAINING PROTEIN 39-RELATED"/>
    <property type="match status" value="1"/>
</dbReference>
<evidence type="ECO:0000256" key="1">
    <source>
        <dbReference type="ARBA" id="ARBA00022737"/>
    </source>
</evidence>
<dbReference type="SMART" id="SM00248">
    <property type="entry name" value="ANK"/>
    <property type="match status" value="3"/>
</dbReference>
<dbReference type="STRING" id="45068.Llon_1668"/>
<evidence type="ECO:0000313" key="4">
    <source>
        <dbReference type="EMBL" id="KTD20315.1"/>
    </source>
</evidence>
<dbReference type="Pfam" id="PF12796">
    <property type="entry name" value="Ank_2"/>
    <property type="match status" value="1"/>
</dbReference>
<dbReference type="SUPFAM" id="SSF48403">
    <property type="entry name" value="Ankyrin repeat"/>
    <property type="match status" value="1"/>
</dbReference>
<dbReference type="NCBIfam" id="NF043029">
    <property type="entry name" value="T4SS_AnkY"/>
    <property type="match status" value="1"/>
</dbReference>
<accession>A0A0W0VJM5</accession>
<feature type="repeat" description="ANK" evidence="3">
    <location>
        <begin position="480"/>
        <end position="512"/>
    </location>
</feature>
<dbReference type="Proteomes" id="UP000054997">
    <property type="component" value="Unassembled WGS sequence"/>
</dbReference>
<sequence>MAKVILIYANCVNDTAKGDFALAGALAKDLAHELTLQKSPISVVLTSTVEGLWKYQSLYGKSKEGKISIEGIDIEVAALEFFDTTHNEVVAFIEANRCKYAPVELVKRVLSPDSKMLFVGAANQPSFNKLSYMNMVNGEQSGLLSFFDDKDIYVLNSGLGKSRFGIPKIKDSSELKELSIDEKKKIPNGNFGFIYLASISPLDEGRTIGQYMQLTQYPHYVLVGNLDPGSFLFNLGMQMESDELKSMTCHQSLDNLTMRHMVASALPFVISTGVMSTLEAMSEGKLPFYQYMNNNEHFVLSYLTAVHSLCTSQDSKNSCTSDLIFKFATVLFAPKPLEFSKLNELKKMMASKEAVHDLTRINKTIVAEANGKIAGRLLAFLGEPTRSTGSKQCLKVLRVLRKNDEQSNPDLDQALRRAAAWGKELELKIILNHIKTIDIDKKDSLKLQRGAIHWAVIGCHFSCAEILLAAGAEVNLQDAAGKTPLFYAVKANNREMIKLLIVHGASVNVKDNEGNTPCANISIELHGFIQTCLHPSLSEERAFKIH</sequence>
<dbReference type="InterPro" id="IPR002110">
    <property type="entry name" value="Ankyrin_rpt"/>
</dbReference>
<evidence type="ECO:0000256" key="2">
    <source>
        <dbReference type="ARBA" id="ARBA00023043"/>
    </source>
</evidence>
<dbReference type="InterPro" id="IPR036770">
    <property type="entry name" value="Ankyrin_rpt-contain_sf"/>
</dbReference>
<keyword evidence="2 3" id="KW-0040">ANK repeat</keyword>
<dbReference type="PROSITE" id="PS50297">
    <property type="entry name" value="ANK_REP_REGION"/>
    <property type="match status" value="1"/>
</dbReference>
<organism evidence="4 5">
    <name type="scientific">Legionella londiniensis</name>
    <dbReference type="NCBI Taxonomy" id="45068"/>
    <lineage>
        <taxon>Bacteria</taxon>
        <taxon>Pseudomonadati</taxon>
        <taxon>Pseudomonadota</taxon>
        <taxon>Gammaproteobacteria</taxon>
        <taxon>Legionellales</taxon>
        <taxon>Legionellaceae</taxon>
        <taxon>Legionella</taxon>
    </lineage>
</organism>
<dbReference type="Gene3D" id="1.25.40.20">
    <property type="entry name" value="Ankyrin repeat-containing domain"/>
    <property type="match status" value="1"/>
</dbReference>
<keyword evidence="5" id="KW-1185">Reference proteome</keyword>
<dbReference type="AlphaFoldDB" id="A0A0W0VJM5"/>
<comment type="caution">
    <text evidence="4">The sequence shown here is derived from an EMBL/GenBank/DDBJ whole genome shotgun (WGS) entry which is preliminary data.</text>
</comment>